<dbReference type="InterPro" id="IPR003018">
    <property type="entry name" value="GAF"/>
</dbReference>
<evidence type="ECO:0000256" key="4">
    <source>
        <dbReference type="ARBA" id="ARBA00012438"/>
    </source>
</evidence>
<evidence type="ECO:0000256" key="6">
    <source>
        <dbReference type="ARBA" id="ARBA00022679"/>
    </source>
</evidence>
<sequence length="1225" mass="138137">MENTTEIVGQYNTLLIVLSLIIAVIASYTALDLAKQVKLGISKRKSIIWLLGGAVAMGSGIWSMHFIAMLSFHLPIAVHYDLKITLLSLGLAIAASSLALWLLYQPSTNRLSLVGGTISMGIAIALMHYTGMAALKLEEAQIQYNSLIVALSVIIAILVSGAALWLAFRAQSPDSNQQLWQKIGSAAIMGTGISGMHYTGMWATHFFPKSVLTADSFPIFNQFGLALGVGAITLMILIFTLISLFFDRRLNAHQLREKALAESEHRFQTLIHEMQVGVLLLNNRAEILISNPSAQKLLKLKSNSETPQIFGQDWYLVQEDGSDYTPQKLPVQFAITQRQSVRNIIIGIQNSDPNAQCRWLLVNATPQLTENGSVERVICTVSDISQQKQTEADLRDSEERFSLAVEGANDGIWDWDIVTGKTYFSSRWKMMFGYGEEELPNHHESFKKILHSEDSERFFETLEQYLNQEIPYYEVEFRAVTKQGSIRWILSRGVALWDSNNKAYRMVGSNTDISERKQVEQALKESAKRERSIVRVMQRMRETLELKTIFNATTEELRQALCCSRVLVYRFNPDWSGEIIAESVMSGWKMLIPDSEDQSSLKQITVNQDDCVVKSLDSSEALIEDTYLRENQGGFYRQGKSYYRSVQDIYTAGFDECYLNFLEQLQARSYIIAPIFCGTKLWGLLCAYQNGTPREWTKAEIKILTQIGSQLGVAVQQAELLAKTQQQAKELQEAKEVADAANLAKSEFLASMSHELRTPLNAILGFAQLMNYDSSIKTEHHQYLEIISRSGEHLLNLINDILEMSKIEAGRVTLSENDFDLHHLLENLEKMLSLKAQSKGLLLTFELDEALPQWVRGDEKKLRQVLINLLGNATKFTESGCVTLRSFRVNQAKVQETENSLIKNNDLRIRFEVADTGLGIAENELKRLFQAFSQTTTGLKSGEGTGLGLSISQQFVQLMGGEITVESQVNVGSTFAFEIPMSSTKAHNKYRNYNPHPVISLVPEDLKRSVLIVEDQSNSRLLIVKLLSEIGFEVREASSGQEAIEICSTWQPDLILMDMRMPVMNGFEATQQIQAMSFTKKPIIIALTASTFEAEKKAIFNAGCDDFIGKPFKREELLEMIRKYLGVEYIYAQDESETINSSAQSSDSEQMQMISRSEMLETMPLDWVKKLHKAAQACSDLLIWELIDHIPPEHNKLSETLKELVENFRYDQIMELTESKTVSQK</sequence>
<comment type="similarity">
    <text evidence="3">In the N-terminal section; belongs to the phytochrome family.</text>
</comment>
<dbReference type="Gene3D" id="3.30.450.40">
    <property type="match status" value="1"/>
</dbReference>
<dbReference type="InterPro" id="IPR029016">
    <property type="entry name" value="GAF-like_dom_sf"/>
</dbReference>
<dbReference type="InterPro" id="IPR013655">
    <property type="entry name" value="PAS_fold_3"/>
</dbReference>
<evidence type="ECO:0000256" key="12">
    <source>
        <dbReference type="ARBA" id="ARBA00023306"/>
    </source>
</evidence>
<dbReference type="SMART" id="SM00091">
    <property type="entry name" value="PAS"/>
    <property type="match status" value="2"/>
</dbReference>
<keyword evidence="16" id="KW-0175">Coiled coil</keyword>
<dbReference type="RefSeq" id="WP_023066956.1">
    <property type="nucleotide sequence ID" value="NZ_AUZM01000030.1"/>
</dbReference>
<keyword evidence="11 15" id="KW-0472">Membrane</keyword>
<feature type="coiled-coil region" evidence="16">
    <location>
        <begin position="714"/>
        <end position="741"/>
    </location>
</feature>
<evidence type="ECO:0000313" key="24">
    <source>
        <dbReference type="Proteomes" id="UP000017127"/>
    </source>
</evidence>
<feature type="transmembrane region" description="Helical" evidence="15">
    <location>
        <begin position="111"/>
        <end position="130"/>
    </location>
</feature>
<evidence type="ECO:0000259" key="19">
    <source>
        <dbReference type="PROSITE" id="PS50110"/>
    </source>
</evidence>
<keyword evidence="5 14" id="KW-0597">Phosphoprotein</keyword>
<feature type="transmembrane region" description="Helical" evidence="15">
    <location>
        <begin position="46"/>
        <end position="72"/>
    </location>
</feature>
<dbReference type="GO" id="GO:0000155">
    <property type="term" value="F:phosphorelay sensor kinase activity"/>
    <property type="evidence" value="ECO:0007669"/>
    <property type="project" value="InterPro"/>
</dbReference>
<dbReference type="SMART" id="SM00065">
    <property type="entry name" value="GAF"/>
    <property type="match status" value="1"/>
</dbReference>
<keyword evidence="7" id="KW-0547">Nucleotide-binding</keyword>
<dbReference type="PRINTS" id="PR00344">
    <property type="entry name" value="BCTRLSENSOR"/>
</dbReference>
<dbReference type="SMART" id="SM00388">
    <property type="entry name" value="HisKA"/>
    <property type="match status" value="1"/>
</dbReference>
<keyword evidence="24" id="KW-1185">Reference proteome</keyword>
<dbReference type="InterPro" id="IPR036890">
    <property type="entry name" value="HATPase_C_sf"/>
</dbReference>
<dbReference type="CDD" id="cd17546">
    <property type="entry name" value="REC_hyHK_CKI1_RcsC-like"/>
    <property type="match status" value="1"/>
</dbReference>
<dbReference type="SUPFAM" id="SSF52172">
    <property type="entry name" value="CheY-like"/>
    <property type="match status" value="1"/>
</dbReference>
<dbReference type="EMBL" id="AUZM01000030">
    <property type="protein sequence ID" value="ERT06779.1"/>
    <property type="molecule type" value="Genomic_DNA"/>
</dbReference>
<dbReference type="SMART" id="SM00086">
    <property type="entry name" value="PAC"/>
    <property type="match status" value="2"/>
</dbReference>
<dbReference type="Gene3D" id="3.30.450.20">
    <property type="entry name" value="PAS domain"/>
    <property type="match status" value="2"/>
</dbReference>
<evidence type="ECO:0000259" key="21">
    <source>
        <dbReference type="PROSITE" id="PS50113"/>
    </source>
</evidence>
<evidence type="ECO:0000256" key="10">
    <source>
        <dbReference type="ARBA" id="ARBA00023012"/>
    </source>
</evidence>
<dbReference type="Pfam" id="PF13426">
    <property type="entry name" value="PAS_9"/>
    <property type="match status" value="1"/>
</dbReference>
<dbReference type="Pfam" id="PF08447">
    <property type="entry name" value="PAS_3"/>
    <property type="match status" value="1"/>
</dbReference>
<accession>U7QFP7</accession>
<comment type="catalytic activity">
    <reaction evidence="1">
        <text>ATP + protein L-histidine = ADP + protein N-phospho-L-histidine.</text>
        <dbReference type="EC" id="2.7.13.3"/>
    </reaction>
</comment>
<keyword evidence="9" id="KW-0067">ATP-binding</keyword>
<keyword evidence="8" id="KW-0418">Kinase</keyword>
<feature type="domain" description="PAS" evidence="20">
    <location>
        <begin position="397"/>
        <end position="469"/>
    </location>
</feature>
<dbReference type="CDD" id="cd16922">
    <property type="entry name" value="HATPase_EvgS-ArcB-TorS-like"/>
    <property type="match status" value="1"/>
</dbReference>
<dbReference type="Pfam" id="PF01590">
    <property type="entry name" value="GAF"/>
    <property type="match status" value="1"/>
</dbReference>
<comment type="caution">
    <text evidence="23">The sequence shown here is derived from an EMBL/GenBank/DDBJ whole genome shotgun (WGS) entry which is preliminary data.</text>
</comment>
<dbReference type="PROSITE" id="PS50113">
    <property type="entry name" value="PAC"/>
    <property type="match status" value="2"/>
</dbReference>
<feature type="transmembrane region" description="Helical" evidence="15">
    <location>
        <begin position="142"/>
        <end position="167"/>
    </location>
</feature>
<evidence type="ECO:0000313" key="23">
    <source>
        <dbReference type="EMBL" id="ERT06779.1"/>
    </source>
</evidence>
<dbReference type="Pfam" id="PF03707">
    <property type="entry name" value="MHYT"/>
    <property type="match status" value="3"/>
</dbReference>
<organism evidence="23 24">
    <name type="scientific">Lyngbya aestuarii BL J</name>
    <dbReference type="NCBI Taxonomy" id="1348334"/>
    <lineage>
        <taxon>Bacteria</taxon>
        <taxon>Bacillati</taxon>
        <taxon>Cyanobacteriota</taxon>
        <taxon>Cyanophyceae</taxon>
        <taxon>Oscillatoriophycideae</taxon>
        <taxon>Oscillatoriales</taxon>
        <taxon>Microcoleaceae</taxon>
        <taxon>Lyngbya</taxon>
    </lineage>
</organism>
<dbReference type="InterPro" id="IPR036097">
    <property type="entry name" value="HisK_dim/P_sf"/>
</dbReference>
<dbReference type="GO" id="GO:0005524">
    <property type="term" value="F:ATP binding"/>
    <property type="evidence" value="ECO:0007669"/>
    <property type="project" value="UniProtKB-KW"/>
</dbReference>
<feature type="domain" description="PAC" evidence="21">
    <location>
        <begin position="473"/>
        <end position="525"/>
    </location>
</feature>
<dbReference type="SUPFAM" id="SSF55785">
    <property type="entry name" value="PYP-like sensor domain (PAS domain)"/>
    <property type="match status" value="2"/>
</dbReference>
<name>U7QFP7_9CYAN</name>
<evidence type="ECO:0000256" key="7">
    <source>
        <dbReference type="ARBA" id="ARBA00022741"/>
    </source>
</evidence>
<keyword evidence="6" id="KW-0808">Transferase</keyword>
<gene>
    <name evidence="23" type="ORF">M595_3224</name>
</gene>
<evidence type="ECO:0000256" key="15">
    <source>
        <dbReference type="PROSITE-ProRule" id="PRU00244"/>
    </source>
</evidence>
<evidence type="ECO:0000256" key="5">
    <source>
        <dbReference type="ARBA" id="ARBA00022553"/>
    </source>
</evidence>
<feature type="transmembrane region" description="Helical" evidence="15">
    <location>
        <begin position="84"/>
        <end position="104"/>
    </location>
</feature>
<dbReference type="InterPro" id="IPR000700">
    <property type="entry name" value="PAS-assoc_C"/>
</dbReference>
<dbReference type="PROSITE" id="PS50112">
    <property type="entry name" value="PAS"/>
    <property type="match status" value="1"/>
</dbReference>
<feature type="domain" description="Histidine kinase" evidence="18">
    <location>
        <begin position="751"/>
        <end position="983"/>
    </location>
</feature>
<dbReference type="InterPro" id="IPR000014">
    <property type="entry name" value="PAS"/>
</dbReference>
<dbReference type="InterPro" id="IPR005330">
    <property type="entry name" value="MHYT_dom"/>
</dbReference>
<evidence type="ECO:0000256" key="11">
    <source>
        <dbReference type="ARBA" id="ARBA00023136"/>
    </source>
</evidence>
<feature type="transmembrane region" description="Helical" evidence="15">
    <location>
        <begin position="219"/>
        <end position="246"/>
    </location>
</feature>
<evidence type="ECO:0000259" key="22">
    <source>
        <dbReference type="PROSITE" id="PS50924"/>
    </source>
</evidence>
<comment type="subcellular location">
    <subcellularLocation>
        <location evidence="2">Membrane</location>
    </subcellularLocation>
</comment>
<evidence type="ECO:0000256" key="8">
    <source>
        <dbReference type="ARBA" id="ARBA00022777"/>
    </source>
</evidence>
<reference evidence="23 24" key="1">
    <citation type="journal article" date="2013" name="Front. Microbiol.">
        <title>Comparative genomic analyses of the cyanobacterium, Lyngbya aestuarii BL J, a powerful hydrogen producer.</title>
        <authorList>
            <person name="Kothari A."/>
            <person name="Vaughn M."/>
            <person name="Garcia-Pichel F."/>
        </authorList>
    </citation>
    <scope>NUCLEOTIDE SEQUENCE [LARGE SCALE GENOMIC DNA]</scope>
    <source>
        <strain evidence="23 24">BL J</strain>
    </source>
</reference>
<feature type="domain" description="Phytochrome chromophore attachment site" evidence="17">
    <location>
        <begin position="545"/>
        <end position="710"/>
    </location>
</feature>
<feature type="transmembrane region" description="Helical" evidence="15">
    <location>
        <begin position="12"/>
        <end position="34"/>
    </location>
</feature>
<dbReference type="OrthoDB" id="569347at2"/>
<dbReference type="Proteomes" id="UP000017127">
    <property type="component" value="Unassembled WGS sequence"/>
</dbReference>
<evidence type="ECO:0000256" key="13">
    <source>
        <dbReference type="ARBA" id="ARBA00074306"/>
    </source>
</evidence>
<dbReference type="PROSITE" id="PS50109">
    <property type="entry name" value="HIS_KIN"/>
    <property type="match status" value="1"/>
</dbReference>
<evidence type="ECO:0000256" key="3">
    <source>
        <dbReference type="ARBA" id="ARBA00006402"/>
    </source>
</evidence>
<evidence type="ECO:0000256" key="1">
    <source>
        <dbReference type="ARBA" id="ARBA00000085"/>
    </source>
</evidence>
<evidence type="ECO:0000259" key="18">
    <source>
        <dbReference type="PROSITE" id="PS50109"/>
    </source>
</evidence>
<keyword evidence="15" id="KW-1133">Transmembrane helix</keyword>
<dbReference type="PROSITE" id="PS50110">
    <property type="entry name" value="RESPONSE_REGULATORY"/>
    <property type="match status" value="1"/>
</dbReference>
<dbReference type="Gene3D" id="1.10.287.130">
    <property type="match status" value="1"/>
</dbReference>
<dbReference type="GO" id="GO:0009927">
    <property type="term" value="F:histidine phosphotransfer kinase activity"/>
    <property type="evidence" value="ECO:0007669"/>
    <property type="project" value="TreeGrafter"/>
</dbReference>
<feature type="domain" description="Response regulatory" evidence="19">
    <location>
        <begin position="1009"/>
        <end position="1125"/>
    </location>
</feature>
<keyword evidence="10" id="KW-0902">Two-component regulatory system</keyword>
<dbReference type="Pfam" id="PF00512">
    <property type="entry name" value="HisKA"/>
    <property type="match status" value="1"/>
</dbReference>
<dbReference type="InterPro" id="IPR001610">
    <property type="entry name" value="PAC"/>
</dbReference>
<dbReference type="PATRIC" id="fig|1348334.3.peg.3121"/>
<feature type="domain" description="MHYT" evidence="22">
    <location>
        <begin position="11"/>
        <end position="207"/>
    </location>
</feature>
<keyword evidence="15" id="KW-0812">Transmembrane</keyword>
<dbReference type="SMART" id="SM00448">
    <property type="entry name" value="REC"/>
    <property type="match status" value="1"/>
</dbReference>
<dbReference type="InterPro" id="IPR005467">
    <property type="entry name" value="His_kinase_dom"/>
</dbReference>
<dbReference type="PROSITE" id="PS50924">
    <property type="entry name" value="MHYT"/>
    <property type="match status" value="1"/>
</dbReference>
<dbReference type="GO" id="GO:0005886">
    <property type="term" value="C:plasma membrane"/>
    <property type="evidence" value="ECO:0007669"/>
    <property type="project" value="TreeGrafter"/>
</dbReference>
<dbReference type="InterPro" id="IPR035965">
    <property type="entry name" value="PAS-like_dom_sf"/>
</dbReference>
<dbReference type="FunFam" id="3.30.565.10:FF:000010">
    <property type="entry name" value="Sensor histidine kinase RcsC"/>
    <property type="match status" value="1"/>
</dbReference>
<dbReference type="SMART" id="SM00387">
    <property type="entry name" value="HATPase_c"/>
    <property type="match status" value="1"/>
</dbReference>
<dbReference type="SUPFAM" id="SSF47384">
    <property type="entry name" value="Homodimeric domain of signal transducing histidine kinase"/>
    <property type="match status" value="1"/>
</dbReference>
<dbReference type="PANTHER" id="PTHR43047">
    <property type="entry name" value="TWO-COMPONENT HISTIDINE PROTEIN KINASE"/>
    <property type="match status" value="1"/>
</dbReference>
<dbReference type="CDD" id="cd00082">
    <property type="entry name" value="HisKA"/>
    <property type="match status" value="1"/>
</dbReference>
<dbReference type="InterPro" id="IPR003594">
    <property type="entry name" value="HATPase_dom"/>
</dbReference>
<dbReference type="InterPro" id="IPR016132">
    <property type="entry name" value="Phyto_chromo_attachment"/>
</dbReference>
<dbReference type="Pfam" id="PF02518">
    <property type="entry name" value="HATPase_c"/>
    <property type="match status" value="1"/>
</dbReference>
<feature type="domain" description="PAC" evidence="21">
    <location>
        <begin position="342"/>
        <end position="396"/>
    </location>
</feature>
<dbReference type="InterPro" id="IPR001789">
    <property type="entry name" value="Sig_transdc_resp-reg_receiver"/>
</dbReference>
<dbReference type="Pfam" id="PF00072">
    <property type="entry name" value="Response_reg"/>
    <property type="match status" value="1"/>
</dbReference>
<proteinExistence type="inferred from homology"/>
<dbReference type="InterPro" id="IPR011006">
    <property type="entry name" value="CheY-like_superfamily"/>
</dbReference>
<dbReference type="SUPFAM" id="SSF55874">
    <property type="entry name" value="ATPase domain of HSP90 chaperone/DNA topoisomerase II/histidine kinase"/>
    <property type="match status" value="1"/>
</dbReference>
<dbReference type="Gene3D" id="3.40.50.2300">
    <property type="match status" value="1"/>
</dbReference>
<dbReference type="InterPro" id="IPR004358">
    <property type="entry name" value="Sig_transdc_His_kin-like_C"/>
</dbReference>
<keyword evidence="12" id="KW-0131">Cell cycle</keyword>
<feature type="modified residue" description="4-aspartylphosphate" evidence="14">
    <location>
        <position position="1058"/>
    </location>
</feature>
<dbReference type="SUPFAM" id="SSF55781">
    <property type="entry name" value="GAF domain-like"/>
    <property type="match status" value="1"/>
</dbReference>
<evidence type="ECO:0000256" key="9">
    <source>
        <dbReference type="ARBA" id="ARBA00022840"/>
    </source>
</evidence>
<dbReference type="AlphaFoldDB" id="U7QFP7"/>
<evidence type="ECO:0000256" key="14">
    <source>
        <dbReference type="PROSITE-ProRule" id="PRU00169"/>
    </source>
</evidence>
<dbReference type="EC" id="2.7.13.3" evidence="4"/>
<evidence type="ECO:0000259" key="17">
    <source>
        <dbReference type="PROSITE" id="PS50046"/>
    </source>
</evidence>
<dbReference type="CDD" id="cd00130">
    <property type="entry name" value="PAS"/>
    <property type="match status" value="1"/>
</dbReference>
<dbReference type="NCBIfam" id="TIGR00229">
    <property type="entry name" value="sensory_box"/>
    <property type="match status" value="1"/>
</dbReference>
<evidence type="ECO:0000259" key="20">
    <source>
        <dbReference type="PROSITE" id="PS50112"/>
    </source>
</evidence>
<evidence type="ECO:0000256" key="2">
    <source>
        <dbReference type="ARBA" id="ARBA00004370"/>
    </source>
</evidence>
<dbReference type="PROSITE" id="PS50046">
    <property type="entry name" value="PHYTOCHROME_2"/>
    <property type="match status" value="1"/>
</dbReference>
<dbReference type="PANTHER" id="PTHR43047:SF72">
    <property type="entry name" value="OSMOSENSING HISTIDINE PROTEIN KINASE SLN1"/>
    <property type="match status" value="1"/>
</dbReference>
<protein>
    <recommendedName>
        <fullName evidence="13">Circadian input-output histidine kinase CikA</fullName>
        <ecNumber evidence="4">2.7.13.3</ecNumber>
    </recommendedName>
</protein>
<dbReference type="Gene3D" id="3.30.565.10">
    <property type="entry name" value="Histidine kinase-like ATPase, C-terminal domain"/>
    <property type="match status" value="1"/>
</dbReference>
<dbReference type="InterPro" id="IPR003661">
    <property type="entry name" value="HisK_dim/P_dom"/>
</dbReference>
<evidence type="ECO:0000256" key="16">
    <source>
        <dbReference type="SAM" id="Coils"/>
    </source>
</evidence>
<dbReference type="FunFam" id="1.10.287.130:FF:000038">
    <property type="entry name" value="Sensory transduction histidine kinase"/>
    <property type="match status" value="1"/>
</dbReference>